<feature type="compositionally biased region" description="Polar residues" evidence="1">
    <location>
        <begin position="860"/>
        <end position="880"/>
    </location>
</feature>
<evidence type="ECO:0000256" key="1">
    <source>
        <dbReference type="SAM" id="MobiDB-lite"/>
    </source>
</evidence>
<feature type="compositionally biased region" description="Polar residues" evidence="1">
    <location>
        <begin position="790"/>
        <end position="812"/>
    </location>
</feature>
<protein>
    <recommendedName>
        <fullName evidence="2">Fibronectin type-III domain-containing protein</fullName>
    </recommendedName>
</protein>
<dbReference type="PANTHER" id="PTHR46957:SF3">
    <property type="entry name" value="CYTOKINE RECEPTOR"/>
    <property type="match status" value="1"/>
</dbReference>
<feature type="domain" description="Fibronectin type-III" evidence="2">
    <location>
        <begin position="407"/>
        <end position="500"/>
    </location>
</feature>
<dbReference type="GO" id="GO:0016020">
    <property type="term" value="C:membrane"/>
    <property type="evidence" value="ECO:0007669"/>
    <property type="project" value="UniProtKB-SubCell"/>
</dbReference>
<name>A0A4E0R8Z9_FASHE</name>
<sequence>MTFPHWISEDYFHALVSNDDSVSVLALDKLVDDVQTNKRTTTIHLLSSGYGDAVISNLMLWLQSGSERTCGNAAFVLGSLAEDYQACLKIINNPKSSISSGWMGLADVLVSMLNSPDEETILNAAGTLGTIAECDEGRDWLLDHISKFDHFLECLDILLLSPNRWIASNAALVLARCAQKRRIIIIFCARFTVSEKGLWMIMESSKSPIILEHLINCLGADAAGCGMNCAFALGRVCDAADGVQRLKKLPNKDHLLSAIKGMLATVPTSSSEWGVCKNACYFFSCLVATPEGNQWVVTTPKLLTGDDYFFTCGDSTADRGDKQSPAVVASETCVLSSITRLLDMSNLETSWFAAMAIRSLLSQPRGLITVRRYHPVVAALKDCLNSPRASQELFDEATVIMRLLGPLPQAPKPKVLIYGQTSALVRWPAIEAPGNLPVTYMLYFQSEDSEEAELVYKGSNLEARVKDLQPYTEYTVTLKGMTEVEEGPPSEAVYLLTEEALPPAPTDLHAATVTTNQVRLTWNPPKKLKGVLRYYMVRVECLEKPAQARLVSPSGSRKQPHPVVRYSERTTDPCIIISGLSPQTLYSFSVCVVNGRGVGPSAVLSVRTQGLGPHWPSKPSVTVLGRSEVIIHWEAPKVAMGRITRYEVFVNKQKSSSFAGPSHSCRITGLQPDTEYTFTVVLVTNLGKFESKPTKKRTAKDEYACPPRVPLYELASRRNKMSDLDSLHGKSRSVCENRATLTKPQYPSPSSGTKGRVSNYSWLASLSMPNLVAPSNVKLPNPRGDRANPVRTNSTPTMQSEQTNLAKSTRPTVSKAALIPSSYRRSSNILYKTQMPVDKFAVLEPTAVITAASRDPSVHSLKSNSGDRSTPSERLSQSRSRSPKPVYPLIPTPKLEPTLTSEYSVSTEQANVQKTETKVINDQALPRPRKRSSGFWHFKIDRTGEKKRAQSAHLLSESAQSVGSNRQQNWRDRLHAQIHLNKGRTDNFYAYKKPMVNLFRRNFWQKRRPSTTDSVQITLVKEPNPIIQPCSDIQENRRDPPSIRLIPPSVSGTQEASSSSSITMQLNSPVPIEGIQAPISWNRVTGQSVTVQTSHAVVNPLGVSAKYPSAKAIST</sequence>
<accession>A0A4E0R8Z9</accession>
<gene>
    <name evidence="3" type="ORF">D915_005838</name>
</gene>
<dbReference type="InterPro" id="IPR050713">
    <property type="entry name" value="RTP_Phos/Ushers"/>
</dbReference>
<feature type="region of interest" description="Disordered" evidence="1">
    <location>
        <begin position="774"/>
        <end position="813"/>
    </location>
</feature>
<comment type="caution">
    <text evidence="3">The sequence shown here is derived from an EMBL/GenBank/DDBJ whole genome shotgun (WGS) entry which is preliminary data.</text>
</comment>
<feature type="region of interest" description="Disordered" evidence="1">
    <location>
        <begin position="853"/>
        <end position="894"/>
    </location>
</feature>
<dbReference type="InterPro" id="IPR003961">
    <property type="entry name" value="FN3_dom"/>
</dbReference>
<keyword evidence="4" id="KW-1185">Reference proteome</keyword>
<dbReference type="InterPro" id="IPR011989">
    <property type="entry name" value="ARM-like"/>
</dbReference>
<dbReference type="Proteomes" id="UP000230066">
    <property type="component" value="Unassembled WGS sequence"/>
</dbReference>
<proteinExistence type="predicted"/>
<feature type="domain" description="Fibronectin type-III" evidence="2">
    <location>
        <begin position="504"/>
        <end position="611"/>
    </location>
</feature>
<dbReference type="PROSITE" id="PS50853">
    <property type="entry name" value="FN3"/>
    <property type="match status" value="3"/>
</dbReference>
<evidence type="ECO:0000313" key="4">
    <source>
        <dbReference type="Proteomes" id="UP000230066"/>
    </source>
</evidence>
<evidence type="ECO:0000313" key="3">
    <source>
        <dbReference type="EMBL" id="THD23496.1"/>
    </source>
</evidence>
<dbReference type="CDD" id="cd00063">
    <property type="entry name" value="FN3"/>
    <property type="match status" value="3"/>
</dbReference>
<dbReference type="InterPro" id="IPR036116">
    <property type="entry name" value="FN3_sf"/>
</dbReference>
<dbReference type="Pfam" id="PF00041">
    <property type="entry name" value="fn3"/>
    <property type="match status" value="2"/>
</dbReference>
<reference evidence="3" key="1">
    <citation type="submission" date="2019-03" db="EMBL/GenBank/DDBJ databases">
        <title>Improved annotation for the trematode Fasciola hepatica.</title>
        <authorList>
            <person name="Choi Y.-J."/>
            <person name="Martin J."/>
            <person name="Mitreva M."/>
        </authorList>
    </citation>
    <scope>NUCLEOTIDE SEQUENCE [LARGE SCALE GENOMIC DNA]</scope>
</reference>
<dbReference type="AlphaFoldDB" id="A0A4E0R8Z9"/>
<dbReference type="SMART" id="SM00060">
    <property type="entry name" value="FN3"/>
    <property type="match status" value="3"/>
</dbReference>
<organism evidence="3 4">
    <name type="scientific">Fasciola hepatica</name>
    <name type="common">Liver fluke</name>
    <dbReference type="NCBI Taxonomy" id="6192"/>
    <lineage>
        <taxon>Eukaryota</taxon>
        <taxon>Metazoa</taxon>
        <taxon>Spiralia</taxon>
        <taxon>Lophotrochozoa</taxon>
        <taxon>Platyhelminthes</taxon>
        <taxon>Trematoda</taxon>
        <taxon>Digenea</taxon>
        <taxon>Plagiorchiida</taxon>
        <taxon>Echinostomata</taxon>
        <taxon>Echinostomatoidea</taxon>
        <taxon>Fasciolidae</taxon>
        <taxon>Fasciola</taxon>
    </lineage>
</organism>
<dbReference type="SUPFAM" id="SSF48371">
    <property type="entry name" value="ARM repeat"/>
    <property type="match status" value="1"/>
</dbReference>
<dbReference type="InterPro" id="IPR013783">
    <property type="entry name" value="Ig-like_fold"/>
</dbReference>
<dbReference type="SUPFAM" id="SSF49265">
    <property type="entry name" value="Fibronectin type III"/>
    <property type="match status" value="2"/>
</dbReference>
<dbReference type="EMBL" id="JXXN02002113">
    <property type="protein sequence ID" value="THD23496.1"/>
    <property type="molecule type" value="Genomic_DNA"/>
</dbReference>
<dbReference type="InterPro" id="IPR016024">
    <property type="entry name" value="ARM-type_fold"/>
</dbReference>
<dbReference type="PANTHER" id="PTHR46957">
    <property type="entry name" value="CYTOKINE RECEPTOR"/>
    <property type="match status" value="1"/>
</dbReference>
<evidence type="ECO:0000259" key="2">
    <source>
        <dbReference type="PROSITE" id="PS50853"/>
    </source>
</evidence>
<dbReference type="Gene3D" id="1.25.10.10">
    <property type="entry name" value="Leucine-rich Repeat Variant"/>
    <property type="match status" value="2"/>
</dbReference>
<dbReference type="Gene3D" id="2.60.40.10">
    <property type="entry name" value="Immunoglobulins"/>
    <property type="match status" value="3"/>
</dbReference>
<feature type="domain" description="Fibronectin type-III" evidence="2">
    <location>
        <begin position="615"/>
        <end position="707"/>
    </location>
</feature>